<evidence type="ECO:0000313" key="1">
    <source>
        <dbReference type="EMBL" id="KAJ2981866.1"/>
    </source>
</evidence>
<proteinExistence type="predicted"/>
<name>A0ACC1NTQ5_9PEZI</name>
<evidence type="ECO:0000313" key="2">
    <source>
        <dbReference type="Proteomes" id="UP001143856"/>
    </source>
</evidence>
<dbReference type="Proteomes" id="UP001143856">
    <property type="component" value="Unassembled WGS sequence"/>
</dbReference>
<reference evidence="1" key="1">
    <citation type="submission" date="2022-10" db="EMBL/GenBank/DDBJ databases">
        <title>Genome Sequence of Xylaria curta.</title>
        <authorList>
            <person name="Buettner E."/>
        </authorList>
    </citation>
    <scope>NUCLEOTIDE SEQUENCE</scope>
    <source>
        <strain evidence="1">Babe10</strain>
    </source>
</reference>
<protein>
    <submittedName>
        <fullName evidence="1">Uncharacterized protein</fullName>
    </submittedName>
</protein>
<comment type="caution">
    <text evidence="1">The sequence shown here is derived from an EMBL/GenBank/DDBJ whole genome shotgun (WGS) entry which is preliminary data.</text>
</comment>
<sequence>MGQHNTPNTRSTSRNSPAAPIKPICQTVRFKAIAWPKTPRMLQLGFTTLDAELTASSPTTTDRPSAAESSESEYSTPQSTPPGLAPPEPPTTGLPAPLSNGNGQVTEEPPAEEIKVAEDEEERLKRLMSGVLSQIRPPQYHEGQPHKWTLPARPPTPEGYVPRVHAPEYSYEYNDFLDEADKYMPGI</sequence>
<accession>A0ACC1NTQ5</accession>
<organism evidence="1 2">
    <name type="scientific">Xylaria curta</name>
    <dbReference type="NCBI Taxonomy" id="42375"/>
    <lineage>
        <taxon>Eukaryota</taxon>
        <taxon>Fungi</taxon>
        <taxon>Dikarya</taxon>
        <taxon>Ascomycota</taxon>
        <taxon>Pezizomycotina</taxon>
        <taxon>Sordariomycetes</taxon>
        <taxon>Xylariomycetidae</taxon>
        <taxon>Xylariales</taxon>
        <taxon>Xylariaceae</taxon>
        <taxon>Xylaria</taxon>
    </lineage>
</organism>
<keyword evidence="2" id="KW-1185">Reference proteome</keyword>
<gene>
    <name evidence="1" type="ORF">NUW58_g6577</name>
</gene>
<dbReference type="EMBL" id="JAPDGR010001514">
    <property type="protein sequence ID" value="KAJ2981866.1"/>
    <property type="molecule type" value="Genomic_DNA"/>
</dbReference>